<evidence type="ECO:0000256" key="4">
    <source>
        <dbReference type="ARBA" id="ARBA00022989"/>
    </source>
</evidence>
<evidence type="ECO:0000256" key="6">
    <source>
        <dbReference type="SAM" id="Phobius"/>
    </source>
</evidence>
<reference evidence="7 8" key="1">
    <citation type="submission" date="2018-10" db="EMBL/GenBank/DDBJ databases">
        <title>Phylogenomics of Brevibacillus.</title>
        <authorList>
            <person name="Dunlap C."/>
        </authorList>
    </citation>
    <scope>NUCLEOTIDE SEQUENCE [LARGE SCALE GENOMIC DNA]</scope>
    <source>
        <strain evidence="7 8">JCM 15085</strain>
    </source>
</reference>
<evidence type="ECO:0000313" key="7">
    <source>
        <dbReference type="EMBL" id="RNB86288.1"/>
    </source>
</evidence>
<dbReference type="AlphaFoldDB" id="A0A3M8DE49"/>
<proteinExistence type="predicted"/>
<accession>A0A3M8DE49</accession>
<keyword evidence="4 6" id="KW-1133">Transmembrane helix</keyword>
<feature type="transmembrane region" description="Helical" evidence="6">
    <location>
        <begin position="87"/>
        <end position="106"/>
    </location>
</feature>
<feature type="transmembrane region" description="Helical" evidence="6">
    <location>
        <begin position="250"/>
        <end position="271"/>
    </location>
</feature>
<dbReference type="Pfam" id="PF09678">
    <property type="entry name" value="Caa3_CtaG"/>
    <property type="match status" value="1"/>
</dbReference>
<evidence type="ECO:0000313" key="8">
    <source>
        <dbReference type="Proteomes" id="UP000281915"/>
    </source>
</evidence>
<evidence type="ECO:0000256" key="2">
    <source>
        <dbReference type="ARBA" id="ARBA00022475"/>
    </source>
</evidence>
<comment type="subcellular location">
    <subcellularLocation>
        <location evidence="1">Cell membrane</location>
        <topology evidence="1">Multi-pass membrane protein</topology>
    </subcellularLocation>
</comment>
<evidence type="ECO:0000256" key="1">
    <source>
        <dbReference type="ARBA" id="ARBA00004651"/>
    </source>
</evidence>
<feature type="transmembrane region" description="Helical" evidence="6">
    <location>
        <begin position="118"/>
        <end position="138"/>
    </location>
</feature>
<dbReference type="InterPro" id="IPR019108">
    <property type="entry name" value="Caa3_assmbl_CtaG-rel"/>
</dbReference>
<gene>
    <name evidence="7" type="primary">ctaG</name>
    <name evidence="7" type="ORF">EDM58_01695</name>
</gene>
<dbReference type="EMBL" id="RHHT01000002">
    <property type="protein sequence ID" value="RNB86288.1"/>
    <property type="molecule type" value="Genomic_DNA"/>
</dbReference>
<feature type="transmembrane region" description="Helical" evidence="6">
    <location>
        <begin position="158"/>
        <end position="177"/>
    </location>
</feature>
<dbReference type="NCBIfam" id="TIGR02737">
    <property type="entry name" value="caa3_CtaG"/>
    <property type="match status" value="1"/>
</dbReference>
<protein>
    <submittedName>
        <fullName evidence="7">Cytochrome c oxidase assembly factor CtaG</fullName>
    </submittedName>
</protein>
<organism evidence="7 8">
    <name type="scientific">Brevibacillus panacihumi</name>
    <dbReference type="NCBI Taxonomy" id="497735"/>
    <lineage>
        <taxon>Bacteria</taxon>
        <taxon>Bacillati</taxon>
        <taxon>Bacillota</taxon>
        <taxon>Bacilli</taxon>
        <taxon>Bacillales</taxon>
        <taxon>Paenibacillaceae</taxon>
        <taxon>Brevibacillus</taxon>
    </lineage>
</organism>
<feature type="transmembrane region" description="Helical" evidence="6">
    <location>
        <begin position="54"/>
        <end position="75"/>
    </location>
</feature>
<keyword evidence="3 6" id="KW-0812">Transmembrane</keyword>
<dbReference type="GO" id="GO:0005886">
    <property type="term" value="C:plasma membrane"/>
    <property type="evidence" value="ECO:0007669"/>
    <property type="project" value="UniProtKB-SubCell"/>
</dbReference>
<name>A0A3M8DE49_9BACL</name>
<keyword evidence="2" id="KW-1003">Cell membrane</keyword>
<feature type="transmembrane region" description="Helical" evidence="6">
    <location>
        <begin position="20"/>
        <end position="42"/>
    </location>
</feature>
<sequence length="290" mass="33066">MNLTYLTETFGFRGTWNPELIVLTVLIGVAYFSFIGPLRHTFPDNEPAKPRHKILFTIGLLLFYFSLGSPLNVSGHFLFSAHMLQQSLLYLVMPLFILAGTPAYLIRYLASFRVIRGILRVFTHPLPGVILFNALFSFYHMPFILDLSMNNLAIHNSIHLILLIAAFFMWMPVMAPVPEIHRLSHLQKLAYIFANGVLITPACALIMFAGAPLYDTYLNGPTMLCAPFFSAPIDKSMFAFTMDPLEDQRLGGIIMKLMQEMTYGVMLAYIFTTWYRKERDQPDDQLLPHS</sequence>
<dbReference type="Proteomes" id="UP000281915">
    <property type="component" value="Unassembled WGS sequence"/>
</dbReference>
<evidence type="ECO:0000256" key="3">
    <source>
        <dbReference type="ARBA" id="ARBA00022692"/>
    </source>
</evidence>
<feature type="transmembrane region" description="Helical" evidence="6">
    <location>
        <begin position="189"/>
        <end position="214"/>
    </location>
</feature>
<dbReference type="RefSeq" id="WP_023554849.1">
    <property type="nucleotide sequence ID" value="NZ_JBCNED010000078.1"/>
</dbReference>
<keyword evidence="5 6" id="KW-0472">Membrane</keyword>
<dbReference type="InterPro" id="IPR014108">
    <property type="entry name" value="Caa3-assmbl_CtaG"/>
</dbReference>
<comment type="caution">
    <text evidence="7">The sequence shown here is derived from an EMBL/GenBank/DDBJ whole genome shotgun (WGS) entry which is preliminary data.</text>
</comment>
<evidence type="ECO:0000256" key="5">
    <source>
        <dbReference type="ARBA" id="ARBA00023136"/>
    </source>
</evidence>